<dbReference type="Proteomes" id="UP000615760">
    <property type="component" value="Unassembled WGS sequence"/>
</dbReference>
<feature type="transmembrane region" description="Helical" evidence="1">
    <location>
        <begin position="12"/>
        <end position="33"/>
    </location>
</feature>
<gene>
    <name evidence="2" type="ORF">GCM10007424_01730</name>
</gene>
<proteinExistence type="predicted"/>
<keyword evidence="1" id="KW-0472">Membrane</keyword>
<dbReference type="Pfam" id="PF19589">
    <property type="entry name" value="DUF6095"/>
    <property type="match status" value="1"/>
</dbReference>
<evidence type="ECO:0000313" key="3">
    <source>
        <dbReference type="Proteomes" id="UP000615760"/>
    </source>
</evidence>
<name>A0ABQ1JEU1_9FLAO</name>
<sequence>MPTNKKILMKGLTYMGWALPLFFLGPVVIHISFKNEGHPLFIPVLGLGIIFCFLAILFMAKGIKTIINSLFENEN</sequence>
<evidence type="ECO:0000313" key="2">
    <source>
        <dbReference type="EMBL" id="GGB65441.1"/>
    </source>
</evidence>
<evidence type="ECO:0000256" key="1">
    <source>
        <dbReference type="SAM" id="Phobius"/>
    </source>
</evidence>
<keyword evidence="1" id="KW-0812">Transmembrane</keyword>
<organism evidence="2 3">
    <name type="scientific">Flavobacterium suaedae</name>
    <dbReference type="NCBI Taxonomy" id="1767027"/>
    <lineage>
        <taxon>Bacteria</taxon>
        <taxon>Pseudomonadati</taxon>
        <taxon>Bacteroidota</taxon>
        <taxon>Flavobacteriia</taxon>
        <taxon>Flavobacteriales</taxon>
        <taxon>Flavobacteriaceae</taxon>
        <taxon>Flavobacterium</taxon>
    </lineage>
</organism>
<accession>A0ABQ1JEU1</accession>
<feature type="transmembrane region" description="Helical" evidence="1">
    <location>
        <begin position="39"/>
        <end position="60"/>
    </location>
</feature>
<reference evidence="3" key="1">
    <citation type="journal article" date="2019" name="Int. J. Syst. Evol. Microbiol.">
        <title>The Global Catalogue of Microorganisms (GCM) 10K type strain sequencing project: providing services to taxonomists for standard genome sequencing and annotation.</title>
        <authorList>
            <consortium name="The Broad Institute Genomics Platform"/>
            <consortium name="The Broad Institute Genome Sequencing Center for Infectious Disease"/>
            <person name="Wu L."/>
            <person name="Ma J."/>
        </authorList>
    </citation>
    <scope>NUCLEOTIDE SEQUENCE [LARGE SCALE GENOMIC DNA]</scope>
    <source>
        <strain evidence="3">CGMCC 1.15461</strain>
    </source>
</reference>
<keyword evidence="1" id="KW-1133">Transmembrane helix</keyword>
<dbReference type="InterPro" id="IPR046077">
    <property type="entry name" value="DUF6095"/>
</dbReference>
<keyword evidence="3" id="KW-1185">Reference proteome</keyword>
<comment type="caution">
    <text evidence="2">The sequence shown here is derived from an EMBL/GenBank/DDBJ whole genome shotgun (WGS) entry which is preliminary data.</text>
</comment>
<dbReference type="EMBL" id="BMJE01000001">
    <property type="protein sequence ID" value="GGB65441.1"/>
    <property type="molecule type" value="Genomic_DNA"/>
</dbReference>
<protein>
    <submittedName>
        <fullName evidence="2">Uncharacterized protein</fullName>
    </submittedName>
</protein>